<evidence type="ECO:0000313" key="3">
    <source>
        <dbReference type="Proteomes" id="UP000019374"/>
    </source>
</evidence>
<dbReference type="AlphaFoldDB" id="T5AGD7"/>
<organism evidence="2 3">
    <name type="scientific">Ophiocordyceps sinensis (strain Co18 / CGMCC 3.14243)</name>
    <name type="common">Yarsagumba caterpillar fungus</name>
    <name type="synonym">Hirsutella sinensis</name>
    <dbReference type="NCBI Taxonomy" id="911162"/>
    <lineage>
        <taxon>Eukaryota</taxon>
        <taxon>Fungi</taxon>
        <taxon>Dikarya</taxon>
        <taxon>Ascomycota</taxon>
        <taxon>Pezizomycotina</taxon>
        <taxon>Sordariomycetes</taxon>
        <taxon>Hypocreomycetidae</taxon>
        <taxon>Hypocreales</taxon>
        <taxon>Ophiocordycipitaceae</taxon>
        <taxon>Ophiocordyceps</taxon>
    </lineage>
</organism>
<feature type="region of interest" description="Disordered" evidence="1">
    <location>
        <begin position="47"/>
        <end position="66"/>
    </location>
</feature>
<accession>T5AGD7</accession>
<dbReference type="OrthoDB" id="4814848at2759"/>
<dbReference type="Proteomes" id="UP000019374">
    <property type="component" value="Unassembled WGS sequence"/>
</dbReference>
<evidence type="ECO:0000313" key="2">
    <source>
        <dbReference type="EMBL" id="EQL00812.1"/>
    </source>
</evidence>
<reference evidence="2 3" key="1">
    <citation type="journal article" date="2013" name="Chin. Sci. Bull.">
        <title>Genome survey uncovers the secrets of sex and lifestyle in caterpillar fungus.</title>
        <authorList>
            <person name="Hu X."/>
            <person name="Zhang Y."/>
            <person name="Xiao G."/>
            <person name="Zheng P."/>
            <person name="Xia Y."/>
            <person name="Zhang X."/>
            <person name="St Leger R.J."/>
            <person name="Liu X."/>
            <person name="Wang C."/>
        </authorList>
    </citation>
    <scope>NUCLEOTIDE SEQUENCE [LARGE SCALE GENOMIC DNA]</scope>
    <source>
        <strain evidence="3">Co18 / CGMCC 3.14243</strain>
        <tissue evidence="2">Fruit-body</tissue>
    </source>
</reference>
<name>T5AGD7_OPHSC</name>
<dbReference type="HOGENOM" id="CLU_2655133_0_0_1"/>
<gene>
    <name evidence="2" type="ORF">OCS_03466</name>
</gene>
<protein>
    <submittedName>
        <fullName evidence="2">Uncharacterized protein</fullName>
    </submittedName>
</protein>
<proteinExistence type="predicted"/>
<evidence type="ECO:0000256" key="1">
    <source>
        <dbReference type="SAM" id="MobiDB-lite"/>
    </source>
</evidence>
<dbReference type="EMBL" id="KE652687">
    <property type="protein sequence ID" value="EQL00812.1"/>
    <property type="molecule type" value="Genomic_DNA"/>
</dbReference>
<sequence length="76" mass="8640">MPQMLTTVMFFQHSKQLVKSLLTAGDGWKLRIVNCPKREFRAKGNNRRVNAAKERKRQGNSAYGDGGQVLVFEQSD</sequence>